<evidence type="ECO:0000256" key="10">
    <source>
        <dbReference type="ARBA" id="ARBA00023008"/>
    </source>
</evidence>
<dbReference type="AlphaFoldDB" id="A0A6A1V2Q3"/>
<protein>
    <recommendedName>
        <fullName evidence="4 13">Laccase</fullName>
        <ecNumber evidence="4 13">1.10.3.2</ecNumber>
    </recommendedName>
    <alternativeName>
        <fullName evidence="13">Benzenediol:oxygen oxidoreductase</fullName>
    </alternativeName>
    <alternativeName>
        <fullName evidence="13">Diphenol oxidase</fullName>
    </alternativeName>
    <alternativeName>
        <fullName evidence="13">Urishiol oxidase</fullName>
    </alternativeName>
</protein>
<evidence type="ECO:0000256" key="6">
    <source>
        <dbReference type="ARBA" id="ARBA00022525"/>
    </source>
</evidence>
<keyword evidence="12 13" id="KW-0439">Lignin degradation</keyword>
<evidence type="ECO:0000259" key="15">
    <source>
        <dbReference type="Pfam" id="PF07731"/>
    </source>
</evidence>
<dbReference type="InterPro" id="IPR008972">
    <property type="entry name" value="Cupredoxin"/>
</dbReference>
<comment type="subcellular location">
    <subcellularLocation>
        <location evidence="2 13">Secreted</location>
        <location evidence="2 13">Extracellular space</location>
        <location evidence="2 13">Apoplast</location>
    </subcellularLocation>
</comment>
<evidence type="ECO:0000256" key="13">
    <source>
        <dbReference type="RuleBase" id="RU361119"/>
    </source>
</evidence>
<reference evidence="17 18" key="1">
    <citation type="journal article" date="2019" name="Plant Biotechnol. J.">
        <title>The red bayberry genome and genetic basis of sex determination.</title>
        <authorList>
            <person name="Jia H.M."/>
            <person name="Jia H.J."/>
            <person name="Cai Q.L."/>
            <person name="Wang Y."/>
            <person name="Zhao H.B."/>
            <person name="Yang W.F."/>
            <person name="Wang G.Y."/>
            <person name="Li Y.H."/>
            <person name="Zhan D.L."/>
            <person name="Shen Y.T."/>
            <person name="Niu Q.F."/>
            <person name="Chang L."/>
            <person name="Qiu J."/>
            <person name="Zhao L."/>
            <person name="Xie H.B."/>
            <person name="Fu W.Y."/>
            <person name="Jin J."/>
            <person name="Li X.W."/>
            <person name="Jiao Y."/>
            <person name="Zhou C.C."/>
            <person name="Tu T."/>
            <person name="Chai C.Y."/>
            <person name="Gao J.L."/>
            <person name="Fan L.J."/>
            <person name="van de Weg E."/>
            <person name="Wang J.Y."/>
            <person name="Gao Z.S."/>
        </authorList>
    </citation>
    <scope>NUCLEOTIDE SEQUENCE [LARGE SCALE GENOMIC DNA]</scope>
    <source>
        <tissue evidence="17">Leaves</tissue>
    </source>
</reference>
<dbReference type="NCBIfam" id="TIGR03389">
    <property type="entry name" value="laccase"/>
    <property type="match status" value="1"/>
</dbReference>
<evidence type="ECO:0000256" key="8">
    <source>
        <dbReference type="ARBA" id="ARBA00022737"/>
    </source>
</evidence>
<evidence type="ECO:0000256" key="7">
    <source>
        <dbReference type="ARBA" id="ARBA00022723"/>
    </source>
</evidence>
<dbReference type="InterPro" id="IPR011706">
    <property type="entry name" value="Cu-oxidase_C"/>
</dbReference>
<proteinExistence type="inferred from homology"/>
<sequence>MKTRKSQTRKLISKIKKQWAVGARVDKEQLPGEVEEAPYTRLCSTKNILTVNGQFPGPTLYVHRGDTIIVNVHNKGNYNITIHWHGVKQPRNPWSDGPEYITQCPIQPGGRFRQKIIFSTEEGTLWWHAHSEWWRATVHGAIIIYPKRGTRYPFSLPHAEVPIILGEWWKKDILEVYTETVQTGAAPNVSDAFTINSEPGDLYPCSKPGTFKLNVDHGKTYLLRLINAAVQDILFVAIANHTVTVVGTDGSYTKPLKADYITISPGQTIDVLLKANNVPDRYYMAARAYSAAPGVAFDNTTTTGIVQYSGNYTQSSRPLSLPYLPYYNDTNASFSFTRSLRSLVDEKQHPIDVPIKISKKLFFTISVNAFPCPNNSCGGPNGTRLATSVNNISFVDPSIDILQAYYYHVNGVFGTDFPDVPPLFFNFTEEDLPLYLETPRRGTKVKILEYNETVEIVFQGTSLVGGNDHPMHLHGYSFYVVGSGLGNFDKDKDPLGYNLVDPPLMNTIDVPIEGWTAIRFKANNPGVWFMHCHFDRHMTWGMDLAFVVKNGEGPEAHILPPPPDMPPC</sequence>
<evidence type="ECO:0000313" key="18">
    <source>
        <dbReference type="Proteomes" id="UP000516437"/>
    </source>
</evidence>
<keyword evidence="5 13" id="KW-0052">Apoplast</keyword>
<evidence type="ECO:0000256" key="9">
    <source>
        <dbReference type="ARBA" id="ARBA00023002"/>
    </source>
</evidence>
<dbReference type="PANTHER" id="PTHR11709:SF443">
    <property type="entry name" value="LACCASE-15"/>
    <property type="match status" value="1"/>
</dbReference>
<keyword evidence="18" id="KW-1185">Reference proteome</keyword>
<dbReference type="InterPro" id="IPR034288">
    <property type="entry name" value="CuRO_1_LCC"/>
</dbReference>
<comment type="similarity">
    <text evidence="3 13">Belongs to the multicopper oxidase family.</text>
</comment>
<accession>A0A6A1V2Q3</accession>
<keyword evidence="6 13" id="KW-0964">Secreted</keyword>
<evidence type="ECO:0000259" key="14">
    <source>
        <dbReference type="Pfam" id="PF00394"/>
    </source>
</evidence>
<dbReference type="EMBL" id="RXIC02000025">
    <property type="protein sequence ID" value="KAB1205530.1"/>
    <property type="molecule type" value="Genomic_DNA"/>
</dbReference>
<dbReference type="Pfam" id="PF07732">
    <property type="entry name" value="Cu-oxidase_3"/>
    <property type="match status" value="1"/>
</dbReference>
<dbReference type="InterPro" id="IPR017761">
    <property type="entry name" value="Laccase"/>
</dbReference>
<evidence type="ECO:0000256" key="4">
    <source>
        <dbReference type="ARBA" id="ARBA00012297"/>
    </source>
</evidence>
<evidence type="ECO:0000256" key="5">
    <source>
        <dbReference type="ARBA" id="ARBA00022523"/>
    </source>
</evidence>
<comment type="function">
    <text evidence="13">Lignin degradation and detoxification of lignin-derived products.</text>
</comment>
<dbReference type="PROSITE" id="PS00080">
    <property type="entry name" value="MULTICOPPER_OXIDASE2"/>
    <property type="match status" value="1"/>
</dbReference>
<evidence type="ECO:0000256" key="2">
    <source>
        <dbReference type="ARBA" id="ARBA00004271"/>
    </source>
</evidence>
<dbReference type="GO" id="GO:0048046">
    <property type="term" value="C:apoplast"/>
    <property type="evidence" value="ECO:0007669"/>
    <property type="project" value="UniProtKB-SubCell"/>
</dbReference>
<dbReference type="InterPro" id="IPR045087">
    <property type="entry name" value="Cu-oxidase_fam"/>
</dbReference>
<organism evidence="17 18">
    <name type="scientific">Morella rubra</name>
    <name type="common">Chinese bayberry</name>
    <dbReference type="NCBI Taxonomy" id="262757"/>
    <lineage>
        <taxon>Eukaryota</taxon>
        <taxon>Viridiplantae</taxon>
        <taxon>Streptophyta</taxon>
        <taxon>Embryophyta</taxon>
        <taxon>Tracheophyta</taxon>
        <taxon>Spermatophyta</taxon>
        <taxon>Magnoliopsida</taxon>
        <taxon>eudicotyledons</taxon>
        <taxon>Gunneridae</taxon>
        <taxon>Pentapetalae</taxon>
        <taxon>rosids</taxon>
        <taxon>fabids</taxon>
        <taxon>Fagales</taxon>
        <taxon>Myricaceae</taxon>
        <taxon>Morella</taxon>
    </lineage>
</organism>
<evidence type="ECO:0000256" key="12">
    <source>
        <dbReference type="ARBA" id="ARBA00023185"/>
    </source>
</evidence>
<dbReference type="GO" id="GO:0005507">
    <property type="term" value="F:copper ion binding"/>
    <property type="evidence" value="ECO:0007669"/>
    <property type="project" value="InterPro"/>
</dbReference>
<keyword evidence="9 13" id="KW-0560">Oxidoreductase</keyword>
<dbReference type="Pfam" id="PF00394">
    <property type="entry name" value="Cu-oxidase"/>
    <property type="match status" value="1"/>
</dbReference>
<comment type="cofactor">
    <cofactor evidence="13">
        <name>Cu cation</name>
        <dbReference type="ChEBI" id="CHEBI:23378"/>
    </cofactor>
    <text evidence="13">Binds 4 Cu cations per monomer.</text>
</comment>
<keyword evidence="7 13" id="KW-0479">Metal-binding</keyword>
<gene>
    <name evidence="17" type="ORF">CJ030_MR7G023670</name>
</gene>
<dbReference type="OrthoDB" id="2121828at2759"/>
<dbReference type="Gene3D" id="2.60.40.420">
    <property type="entry name" value="Cupredoxins - blue copper proteins"/>
    <property type="match status" value="3"/>
</dbReference>
<dbReference type="CDD" id="cd13897">
    <property type="entry name" value="CuRO_3_LCC_plant"/>
    <property type="match status" value="1"/>
</dbReference>
<dbReference type="InterPro" id="IPR011707">
    <property type="entry name" value="Cu-oxidase-like_N"/>
</dbReference>
<evidence type="ECO:0000256" key="3">
    <source>
        <dbReference type="ARBA" id="ARBA00010609"/>
    </source>
</evidence>
<dbReference type="GO" id="GO:0046274">
    <property type="term" value="P:lignin catabolic process"/>
    <property type="evidence" value="ECO:0007669"/>
    <property type="project" value="UniProtKB-KW"/>
</dbReference>
<evidence type="ECO:0000256" key="1">
    <source>
        <dbReference type="ARBA" id="ARBA00000349"/>
    </source>
</evidence>
<evidence type="ECO:0000313" key="17">
    <source>
        <dbReference type="EMBL" id="KAB1205530.1"/>
    </source>
</evidence>
<comment type="caution">
    <text evidence="17">The sequence shown here is derived from an EMBL/GenBank/DDBJ whole genome shotgun (WGS) entry which is preliminary data.</text>
</comment>
<dbReference type="InterPro" id="IPR034285">
    <property type="entry name" value="CuRO_2_LCC"/>
</dbReference>
<feature type="domain" description="Plastocyanin-like" evidence="15">
    <location>
        <begin position="438"/>
        <end position="551"/>
    </location>
</feature>
<dbReference type="FunFam" id="2.60.40.420:FF:000049">
    <property type="entry name" value="Laccase"/>
    <property type="match status" value="1"/>
</dbReference>
<dbReference type="InterPro" id="IPR002355">
    <property type="entry name" value="Cu_oxidase_Cu_BS"/>
</dbReference>
<keyword evidence="10 13" id="KW-0186">Copper</keyword>
<dbReference type="CDD" id="cd13849">
    <property type="entry name" value="CuRO_1_LCC_plant"/>
    <property type="match status" value="1"/>
</dbReference>
<keyword evidence="8 13" id="KW-0677">Repeat</keyword>
<dbReference type="InterPro" id="IPR001117">
    <property type="entry name" value="Cu-oxidase_2nd"/>
</dbReference>
<dbReference type="PANTHER" id="PTHR11709">
    <property type="entry name" value="MULTI-COPPER OXIDASE"/>
    <property type="match status" value="1"/>
</dbReference>
<keyword evidence="11" id="KW-0325">Glycoprotein</keyword>
<dbReference type="SUPFAM" id="SSF49503">
    <property type="entry name" value="Cupredoxins"/>
    <property type="match status" value="3"/>
</dbReference>
<dbReference type="PROSITE" id="PS00079">
    <property type="entry name" value="MULTICOPPER_OXIDASE1"/>
    <property type="match status" value="1"/>
</dbReference>
<dbReference type="Pfam" id="PF07731">
    <property type="entry name" value="Cu-oxidase_2"/>
    <property type="match status" value="1"/>
</dbReference>
<feature type="domain" description="Plastocyanin-like" evidence="16">
    <location>
        <begin position="34"/>
        <end position="148"/>
    </location>
</feature>
<name>A0A6A1V2Q3_9ROSI</name>
<dbReference type="EC" id="1.10.3.2" evidence="4 13"/>
<evidence type="ECO:0000259" key="16">
    <source>
        <dbReference type="Pfam" id="PF07732"/>
    </source>
</evidence>
<dbReference type="InterPro" id="IPR033138">
    <property type="entry name" value="Cu_oxidase_CS"/>
</dbReference>
<feature type="domain" description="Plastocyanin-like" evidence="14">
    <location>
        <begin position="160"/>
        <end position="311"/>
    </location>
</feature>
<evidence type="ECO:0000256" key="11">
    <source>
        <dbReference type="ARBA" id="ARBA00023180"/>
    </source>
</evidence>
<dbReference type="CDD" id="cd13875">
    <property type="entry name" value="CuRO_2_LCC_plant"/>
    <property type="match status" value="1"/>
</dbReference>
<dbReference type="Proteomes" id="UP000516437">
    <property type="component" value="Chromosome 7"/>
</dbReference>
<dbReference type="GO" id="GO:0052716">
    <property type="term" value="F:hydroquinone:oxygen oxidoreductase activity"/>
    <property type="evidence" value="ECO:0007669"/>
    <property type="project" value="UniProtKB-EC"/>
</dbReference>
<comment type="catalytic activity">
    <reaction evidence="1 13">
        <text>4 hydroquinone + O2 = 4 benzosemiquinone + 2 H2O</text>
        <dbReference type="Rhea" id="RHEA:11276"/>
        <dbReference type="ChEBI" id="CHEBI:15377"/>
        <dbReference type="ChEBI" id="CHEBI:15379"/>
        <dbReference type="ChEBI" id="CHEBI:17594"/>
        <dbReference type="ChEBI" id="CHEBI:17977"/>
        <dbReference type="EC" id="1.10.3.2"/>
    </reaction>
</comment>
<dbReference type="InterPro" id="IPR034289">
    <property type="entry name" value="CuRO_3_LCC"/>
</dbReference>